<dbReference type="PANTHER" id="PTHR30055">
    <property type="entry name" value="HTH-TYPE TRANSCRIPTIONAL REGULATOR RUTR"/>
    <property type="match status" value="1"/>
</dbReference>
<evidence type="ECO:0000259" key="5">
    <source>
        <dbReference type="PROSITE" id="PS50977"/>
    </source>
</evidence>
<evidence type="ECO:0000313" key="6">
    <source>
        <dbReference type="EMBL" id="ATH97250.1"/>
    </source>
</evidence>
<dbReference type="InterPro" id="IPR050109">
    <property type="entry name" value="HTH-type_TetR-like_transc_reg"/>
</dbReference>
<evidence type="ECO:0000256" key="4">
    <source>
        <dbReference type="PROSITE-ProRule" id="PRU00335"/>
    </source>
</evidence>
<dbReference type="InterPro" id="IPR009057">
    <property type="entry name" value="Homeodomain-like_sf"/>
</dbReference>
<keyword evidence="2 4" id="KW-0238">DNA-binding</keyword>
<dbReference type="InterPro" id="IPR025996">
    <property type="entry name" value="MT1864/Rv1816-like_C"/>
</dbReference>
<feature type="DNA-binding region" description="H-T-H motif" evidence="4">
    <location>
        <begin position="33"/>
        <end position="52"/>
    </location>
</feature>
<dbReference type="PROSITE" id="PS50977">
    <property type="entry name" value="HTH_TETR_2"/>
    <property type="match status" value="1"/>
</dbReference>
<evidence type="ECO:0000256" key="2">
    <source>
        <dbReference type="ARBA" id="ARBA00023125"/>
    </source>
</evidence>
<dbReference type="EMBL" id="CP023482">
    <property type="protein sequence ID" value="ATH97250.1"/>
    <property type="molecule type" value="Genomic_DNA"/>
</dbReference>
<name>A0ABN5DZ52_9MICO</name>
<gene>
    <name evidence="6" type="ORF">COP05_09255</name>
</gene>
<keyword evidence="1" id="KW-0805">Transcription regulation</keyword>
<reference evidence="6 7" key="1">
    <citation type="journal article" date="2016" name="Int. J. Syst. Evol. Microbiol.">
        <title>Dermabacter jinjuensis sp. nov., a novel species of the genus Dermabacter isolated from a clinical specimen.</title>
        <authorList>
            <person name="Park Y.K."/>
            <person name="Lee K.M."/>
            <person name="Lee W.K."/>
            <person name="Cho M.J."/>
            <person name="Lee H.S."/>
            <person name="Cho Y.G."/>
            <person name="Lee Y.C."/>
            <person name="Lee W.K."/>
            <person name="Seong W.K."/>
            <person name="Hwang K.J."/>
        </authorList>
    </citation>
    <scope>NUCLEOTIDE SEQUENCE [LARGE SCALE GENOMIC DNA]</scope>
    <source>
        <strain evidence="6 7">32T</strain>
    </source>
</reference>
<protein>
    <recommendedName>
        <fullName evidence="5">HTH tetR-type domain-containing protein</fullName>
    </recommendedName>
</protein>
<feature type="domain" description="HTH tetR-type" evidence="5">
    <location>
        <begin position="10"/>
        <end position="70"/>
    </location>
</feature>
<evidence type="ECO:0000256" key="1">
    <source>
        <dbReference type="ARBA" id="ARBA00023015"/>
    </source>
</evidence>
<keyword evidence="3" id="KW-0804">Transcription</keyword>
<evidence type="ECO:0000256" key="3">
    <source>
        <dbReference type="ARBA" id="ARBA00023163"/>
    </source>
</evidence>
<dbReference type="Gene3D" id="1.10.357.10">
    <property type="entry name" value="Tetracycline Repressor, domain 2"/>
    <property type="match status" value="1"/>
</dbReference>
<proteinExistence type="predicted"/>
<dbReference type="SUPFAM" id="SSF48498">
    <property type="entry name" value="Tetracyclin repressor-like, C-terminal domain"/>
    <property type="match status" value="1"/>
</dbReference>
<sequence>MNTPPRHHDEELRLELIAEASKALAKGGPAAVSLRDISAACNTSTTAIYSLFGGKKQLLNSVVVSSASDLAKHLSEVKREQDPEDYLVGLATTLHDWAVNNPELFDVIFNQADQVPDRAAQANGAPGAASAAVAKDSDATSEPIGFGLSRRDNHLLTAFRALGTDIDEFESIAKHLAQAMSEGRTKYGATVDTSPSDATTLLRAVWASAHGWTHLEIQGFIDAAGFNDFVRATVKAALKASRD</sequence>
<organism evidence="6 7">
    <name type="scientific">Dermabacter jinjuensis</name>
    <dbReference type="NCBI Taxonomy" id="1667168"/>
    <lineage>
        <taxon>Bacteria</taxon>
        <taxon>Bacillati</taxon>
        <taxon>Actinomycetota</taxon>
        <taxon>Actinomycetes</taxon>
        <taxon>Micrococcales</taxon>
        <taxon>Dermabacteraceae</taxon>
        <taxon>Dermabacter</taxon>
    </lineage>
</organism>
<dbReference type="Pfam" id="PF13305">
    <property type="entry name" value="TetR_C_33"/>
    <property type="match status" value="1"/>
</dbReference>
<dbReference type="Pfam" id="PF00440">
    <property type="entry name" value="TetR_N"/>
    <property type="match status" value="1"/>
</dbReference>
<dbReference type="InterPro" id="IPR036271">
    <property type="entry name" value="Tet_transcr_reg_TetR-rel_C_sf"/>
</dbReference>
<dbReference type="InterPro" id="IPR001647">
    <property type="entry name" value="HTH_TetR"/>
</dbReference>
<keyword evidence="7" id="KW-1185">Reference proteome</keyword>
<dbReference type="RefSeq" id="WP_096883334.1">
    <property type="nucleotide sequence ID" value="NZ_CP023482.1"/>
</dbReference>
<accession>A0ABN5DZ52</accession>
<dbReference type="PANTHER" id="PTHR30055:SF243">
    <property type="entry name" value="HTH-TYPE TRANSCRIPTIONAL REGULATOR RV1816"/>
    <property type="match status" value="1"/>
</dbReference>
<dbReference type="SUPFAM" id="SSF46689">
    <property type="entry name" value="Homeodomain-like"/>
    <property type="match status" value="1"/>
</dbReference>
<dbReference type="Proteomes" id="UP000815698">
    <property type="component" value="Chromosome"/>
</dbReference>
<evidence type="ECO:0000313" key="7">
    <source>
        <dbReference type="Proteomes" id="UP000815698"/>
    </source>
</evidence>